<evidence type="ECO:0000256" key="3">
    <source>
        <dbReference type="ARBA" id="ARBA00023066"/>
    </source>
</evidence>
<dbReference type="EMBL" id="JBHLTM010000016">
    <property type="protein sequence ID" value="MFC0683828.1"/>
    <property type="molecule type" value="Genomic_DNA"/>
</dbReference>
<dbReference type="InterPro" id="IPR030374">
    <property type="entry name" value="PABS"/>
</dbReference>
<evidence type="ECO:0000313" key="9">
    <source>
        <dbReference type="Proteomes" id="UP001589858"/>
    </source>
</evidence>
<dbReference type="PROSITE" id="PS51006">
    <property type="entry name" value="PABS_2"/>
    <property type="match status" value="1"/>
</dbReference>
<dbReference type="GO" id="GO:0004766">
    <property type="term" value="F:spermidine synthase activity"/>
    <property type="evidence" value="ECO:0007669"/>
    <property type="project" value="UniProtKB-EC"/>
</dbReference>
<feature type="transmembrane region" description="Helical" evidence="5">
    <location>
        <begin position="56"/>
        <end position="77"/>
    </location>
</feature>
<keyword evidence="5" id="KW-0472">Membrane</keyword>
<feature type="transmembrane region" description="Helical" evidence="5">
    <location>
        <begin position="21"/>
        <end position="44"/>
    </location>
</feature>
<comment type="subunit">
    <text evidence="5">Homodimer or homotetramer.</text>
</comment>
<keyword evidence="4 5" id="KW-0620">Polyamine biosynthesis</keyword>
<dbReference type="NCBIfam" id="NF002956">
    <property type="entry name" value="PRK03612.1"/>
    <property type="match status" value="1"/>
</dbReference>
<dbReference type="PROSITE" id="PS01330">
    <property type="entry name" value="PABS_1"/>
    <property type="match status" value="1"/>
</dbReference>
<sequence>MAEQDFVAEGAVGEGGEKGPASLAVILLVSVLVVATCGLIYELLAGTLASYLLGDSVTQFSTVIGSYLFAMGVGSWLSRHVRGDEIGVFVRVEVMIAALGGWSAAGLFMLFPLVGDFRVALYALVLAIGVLVGLEIPLLIRILRHRFAFRELVSNVLTYDYVGALIASLLFPLVLVPWLGMIRTGFVFGLANVAVALALLVALRRQRRIGADMAAALVVTASLLVGLAMADRMQRWSEVAFYAEPVIHARSTPYQRIVITRRNEDLRLYLNGNLQFSTRDEYRYHEALVWPVLGRVAHPAQVLILGGGDGLAAREVLRDARVRHLTLVDLDPEMTHLFRDTPQLAALNDHSLSSPRITVHNADAFRWVREAEGPYDAVIVDFPDPTEFSLGKLYTESFYREVARLLAPGGVMTVQSTSPLIAPRSYWTVASTLEAAGLFSRGYHAYVPSFGEWGFTLAAHRPLTDAVNLPGGLRFLTASSERAMFDFPPDMARRPTPVNRLDNQALVRSFAEEWGKYEG</sequence>
<feature type="transmembrane region" description="Helical" evidence="5">
    <location>
        <begin position="89"/>
        <end position="113"/>
    </location>
</feature>
<comment type="pathway">
    <text evidence="5">Amine and polyamine biosynthesis; spermidine biosynthesis; spermidine from putrescine: step 1/1.</text>
</comment>
<dbReference type="RefSeq" id="WP_267220185.1">
    <property type="nucleotide sequence ID" value="NZ_JAPCWC010000006.1"/>
</dbReference>
<keyword evidence="5" id="KW-0812">Transmembrane</keyword>
<keyword evidence="5" id="KW-1003">Cell membrane</keyword>
<dbReference type="HAMAP" id="MF_00198">
    <property type="entry name" value="Spermidine_synth"/>
    <property type="match status" value="1"/>
</dbReference>
<dbReference type="PANTHER" id="PTHR43317:SF1">
    <property type="entry name" value="THERMOSPERMINE SYNTHASE ACAULIS5"/>
    <property type="match status" value="1"/>
</dbReference>
<evidence type="ECO:0000256" key="6">
    <source>
        <dbReference type="PROSITE-ProRule" id="PRU00354"/>
    </source>
</evidence>
<gene>
    <name evidence="5" type="primary">speE</name>
    <name evidence="8" type="ORF">ACFFF8_04410</name>
</gene>
<feature type="binding site" evidence="5">
    <location>
        <begin position="363"/>
        <end position="364"/>
    </location>
    <ligand>
        <name>S-methyl-5'-thioadenosine</name>
        <dbReference type="ChEBI" id="CHEBI:17509"/>
    </ligand>
</feature>
<name>A0ABV6S6V2_9SPHN</name>
<evidence type="ECO:0000313" key="8">
    <source>
        <dbReference type="EMBL" id="MFC0683828.1"/>
    </source>
</evidence>
<dbReference type="InterPro" id="IPR001045">
    <property type="entry name" value="Spermi_synthase"/>
</dbReference>
<keyword evidence="5" id="KW-1133">Transmembrane helix</keyword>
<proteinExistence type="inferred from homology"/>
<comment type="catalytic activity">
    <reaction evidence="5">
        <text>S-adenosyl 3-(methylsulfanyl)propylamine + putrescine = S-methyl-5'-thioadenosine + spermidine + H(+)</text>
        <dbReference type="Rhea" id="RHEA:12721"/>
        <dbReference type="ChEBI" id="CHEBI:15378"/>
        <dbReference type="ChEBI" id="CHEBI:17509"/>
        <dbReference type="ChEBI" id="CHEBI:57443"/>
        <dbReference type="ChEBI" id="CHEBI:57834"/>
        <dbReference type="ChEBI" id="CHEBI:326268"/>
        <dbReference type="EC" id="2.5.1.16"/>
    </reaction>
</comment>
<comment type="subcellular location">
    <subcellularLocation>
        <location evidence="5">Cell membrane</location>
        <topology evidence="5">Multi-pass membrane protein</topology>
    </subcellularLocation>
</comment>
<dbReference type="InterPro" id="IPR030373">
    <property type="entry name" value="PABS_CS"/>
</dbReference>
<comment type="similarity">
    <text evidence="1 5">Belongs to the spermidine/spermine synthase family.</text>
</comment>
<feature type="binding site" evidence="5">
    <location>
        <position position="329"/>
    </location>
    <ligand>
        <name>S-methyl-5'-thioadenosine</name>
        <dbReference type="ChEBI" id="CHEBI:17509"/>
    </ligand>
</feature>
<dbReference type="EC" id="2.5.1.16" evidence="5"/>
<comment type="caution">
    <text evidence="5">Lacks conserved residue(s) required for the propagation of feature annotation.</text>
</comment>
<dbReference type="InterPro" id="IPR029063">
    <property type="entry name" value="SAM-dependent_MTases_sf"/>
</dbReference>
<feature type="transmembrane region" description="Helical" evidence="5">
    <location>
        <begin position="210"/>
        <end position="230"/>
    </location>
</feature>
<accession>A0ABV6S6V2</accession>
<evidence type="ECO:0000256" key="2">
    <source>
        <dbReference type="ARBA" id="ARBA00022679"/>
    </source>
</evidence>
<feature type="active site" description="Proton acceptor" evidence="5 6">
    <location>
        <position position="381"/>
    </location>
</feature>
<reference evidence="8 9" key="1">
    <citation type="submission" date="2024-09" db="EMBL/GenBank/DDBJ databases">
        <authorList>
            <person name="Sun Q."/>
            <person name="Mori K."/>
        </authorList>
    </citation>
    <scope>NUCLEOTIDE SEQUENCE [LARGE SCALE GENOMIC DNA]</scope>
    <source>
        <strain evidence="8 9">CICC 11035S</strain>
    </source>
</reference>
<evidence type="ECO:0000256" key="1">
    <source>
        <dbReference type="ARBA" id="ARBA00007867"/>
    </source>
</evidence>
<keyword evidence="9" id="KW-1185">Reference proteome</keyword>
<dbReference type="Proteomes" id="UP001589858">
    <property type="component" value="Unassembled WGS sequence"/>
</dbReference>
<protein>
    <recommendedName>
        <fullName evidence="5">Polyamine aminopropyltransferase</fullName>
    </recommendedName>
    <alternativeName>
        <fullName evidence="5">Putrescine aminopropyltransferase</fullName>
        <shortName evidence="5">PAPT</shortName>
    </alternativeName>
    <alternativeName>
        <fullName evidence="5">Spermidine synthase</fullName>
        <shortName evidence="5">SPDS</shortName>
        <shortName evidence="5">SPDSY</shortName>
        <ecNumber evidence="5">2.5.1.16</ecNumber>
    </alternativeName>
</protein>
<keyword evidence="3 5" id="KW-0745">Spermidine biosynthesis</keyword>
<dbReference type="Gene3D" id="3.40.50.150">
    <property type="entry name" value="Vaccinia Virus protein VP39"/>
    <property type="match status" value="1"/>
</dbReference>
<keyword evidence="2 5" id="KW-0808">Transferase</keyword>
<dbReference type="Pfam" id="PF01564">
    <property type="entry name" value="Spermine_synth"/>
    <property type="match status" value="1"/>
</dbReference>
<comment type="function">
    <text evidence="5">Catalyzes the irreversible transfer of a propylamine group from the amino donor S-adenosylmethioninamine (decarboxy-AdoMet) to putrescine (1,4-diaminobutane) to yield spermidine.</text>
</comment>
<feature type="transmembrane region" description="Helical" evidence="5">
    <location>
        <begin position="185"/>
        <end position="203"/>
    </location>
</feature>
<dbReference type="PANTHER" id="PTHR43317">
    <property type="entry name" value="THERMOSPERMINE SYNTHASE ACAULIS5"/>
    <property type="match status" value="1"/>
</dbReference>
<evidence type="ECO:0000256" key="5">
    <source>
        <dbReference type="HAMAP-Rule" id="MF_00198"/>
    </source>
</evidence>
<feature type="domain" description="PABS" evidence="7">
    <location>
        <begin position="221"/>
        <end position="460"/>
    </location>
</feature>
<comment type="caution">
    <text evidence="8">The sequence shown here is derived from an EMBL/GenBank/DDBJ whole genome shotgun (WGS) entry which is preliminary data.</text>
</comment>
<feature type="binding site" evidence="5">
    <location>
        <position position="285"/>
    </location>
    <ligand>
        <name>spermidine</name>
        <dbReference type="ChEBI" id="CHEBI:57834"/>
    </ligand>
</feature>
<feature type="binding site" evidence="5">
    <location>
        <position position="255"/>
    </location>
    <ligand>
        <name>S-methyl-5'-thioadenosine</name>
        <dbReference type="ChEBI" id="CHEBI:17509"/>
    </ligand>
</feature>
<feature type="transmembrane region" description="Helical" evidence="5">
    <location>
        <begin position="161"/>
        <end position="179"/>
    </location>
</feature>
<dbReference type="CDD" id="cd02440">
    <property type="entry name" value="AdoMet_MTases"/>
    <property type="match status" value="1"/>
</dbReference>
<feature type="binding site" evidence="5">
    <location>
        <position position="309"/>
    </location>
    <ligand>
        <name>spermidine</name>
        <dbReference type="ChEBI" id="CHEBI:57834"/>
    </ligand>
</feature>
<evidence type="ECO:0000259" key="7">
    <source>
        <dbReference type="PROSITE" id="PS51006"/>
    </source>
</evidence>
<evidence type="ECO:0000256" key="4">
    <source>
        <dbReference type="ARBA" id="ARBA00023115"/>
    </source>
</evidence>
<dbReference type="SUPFAM" id="SSF53335">
    <property type="entry name" value="S-adenosyl-L-methionine-dependent methyltransferases"/>
    <property type="match status" value="1"/>
</dbReference>
<organism evidence="8 9">
    <name type="scientific">Novosphingobium clariflavum</name>
    <dbReference type="NCBI Taxonomy" id="2029884"/>
    <lineage>
        <taxon>Bacteria</taxon>
        <taxon>Pseudomonadati</taxon>
        <taxon>Pseudomonadota</taxon>
        <taxon>Alphaproteobacteria</taxon>
        <taxon>Sphingomonadales</taxon>
        <taxon>Sphingomonadaceae</taxon>
        <taxon>Novosphingobium</taxon>
    </lineage>
</organism>
<feature type="transmembrane region" description="Helical" evidence="5">
    <location>
        <begin position="119"/>
        <end position="140"/>
    </location>
</feature>